<dbReference type="SUPFAM" id="SSF55681">
    <property type="entry name" value="Class II aaRS and biotin synthetases"/>
    <property type="match status" value="1"/>
</dbReference>
<dbReference type="InterPro" id="IPR008988">
    <property type="entry name" value="Transcriptional_repressor_C"/>
</dbReference>
<evidence type="ECO:0000313" key="3">
    <source>
        <dbReference type="EMBL" id="AGF50112.1"/>
    </source>
</evidence>
<reference evidence="3 4" key="1">
    <citation type="journal article" date="2013" name="Genome Biol. Evol.">
        <title>Genome evolution and phylogenomic analysis of candidatus kinetoplastibacterium, the betaproteobacterial endosymbionts of strigomonas and angomonas.</title>
        <authorList>
            <person name="Alves J.M."/>
            <person name="Serrano M.G."/>
            <person name="Maia da Silva F."/>
            <person name="Voegtly L.J."/>
            <person name="Matveyev A.V."/>
            <person name="Teixeira M.M."/>
            <person name="Camargo E.P."/>
            <person name="Buck G.A."/>
        </authorList>
    </citation>
    <scope>NUCLEOTIDE SEQUENCE [LARGE SCALE GENOMIC DNA]</scope>
    <source>
        <strain evidence="3 4">TCC012E</strain>
    </source>
</reference>
<dbReference type="InterPro" id="IPR045864">
    <property type="entry name" value="aa-tRNA-synth_II/BPL/LPL"/>
</dbReference>
<evidence type="ECO:0000313" key="4">
    <source>
        <dbReference type="Proteomes" id="UP000011563"/>
    </source>
</evidence>
<evidence type="ECO:0000259" key="2">
    <source>
        <dbReference type="PROSITE" id="PS51733"/>
    </source>
</evidence>
<dbReference type="GO" id="GO:0004077">
    <property type="term" value="F:biotin--[biotin carboxyl-carrier protein] ligase activity"/>
    <property type="evidence" value="ECO:0007669"/>
    <property type="project" value="InterPro"/>
</dbReference>
<proteinExistence type="predicted"/>
<dbReference type="PANTHER" id="PTHR12835">
    <property type="entry name" value="BIOTIN PROTEIN LIGASE"/>
    <property type="match status" value="1"/>
</dbReference>
<name>M1LX68_9PROT</name>
<organism evidence="3 4">
    <name type="scientific">Candidatus Kinetoplastidibacterium blastocrithidiae TCC012E</name>
    <dbReference type="NCBI Taxonomy" id="1208922"/>
    <lineage>
        <taxon>Bacteria</taxon>
        <taxon>Pseudomonadati</taxon>
        <taxon>Pseudomonadota</taxon>
        <taxon>Betaproteobacteria</taxon>
        <taxon>Candidatus Kinetoplastidibacterium</taxon>
    </lineage>
</organism>
<dbReference type="Proteomes" id="UP000011563">
    <property type="component" value="Chromosome"/>
</dbReference>
<dbReference type="PANTHER" id="PTHR12835:SF5">
    <property type="entry name" value="BIOTIN--PROTEIN LIGASE"/>
    <property type="match status" value="1"/>
</dbReference>
<dbReference type="HOGENOM" id="CLU_051096_4_0_4"/>
<keyword evidence="1" id="KW-0436">Ligase</keyword>
<dbReference type="EMBL" id="CP003807">
    <property type="protein sequence ID" value="AGF50112.1"/>
    <property type="molecule type" value="Genomic_DNA"/>
</dbReference>
<dbReference type="GO" id="GO:0005737">
    <property type="term" value="C:cytoplasm"/>
    <property type="evidence" value="ECO:0007669"/>
    <property type="project" value="TreeGrafter"/>
</dbReference>
<dbReference type="AlphaFoldDB" id="M1LX68"/>
<dbReference type="KEGG" id="kbt:BCUE_0130"/>
<dbReference type="PATRIC" id="fig|1208922.3.peg.678"/>
<keyword evidence="4" id="KW-1185">Reference proteome</keyword>
<dbReference type="NCBIfam" id="TIGR00121">
    <property type="entry name" value="birA_ligase"/>
    <property type="match status" value="1"/>
</dbReference>
<dbReference type="Gene3D" id="2.30.30.100">
    <property type="match status" value="1"/>
</dbReference>
<dbReference type="RefSeq" id="WP_015237666.1">
    <property type="nucleotide sequence ID" value="NC_020285.1"/>
</dbReference>
<gene>
    <name evidence="3" type="ORF">BCUE_0130</name>
</gene>
<dbReference type="InterPro" id="IPR004408">
    <property type="entry name" value="Biotin_CoA_COase_ligase"/>
</dbReference>
<dbReference type="InterPro" id="IPR004143">
    <property type="entry name" value="BPL_LPL_catalytic"/>
</dbReference>
<sequence>MLESYKNLTADGIVEKLKKYLTSFKKISWKESTGSTNSDLISLIKNNSVTIPCLLGANHQYNGRGRNGKTWVDDFKSTLMFSCAFNFHESNIDLSMLPIIIGMATCESLQELSHTREIGLKWPNDIYWRNKKLSGILIEIIKNNNIVIGIGINIDNTDKLSGRIDREITSWKQIINSYLSINDFIDIIRSLSLSWLKSIKLLETCESSSIIKQFHKVDVLYGIPVTIENHDTKIHGIACGINHKGCLVVKTATDTHIAHIGNVSVKF</sequence>
<accession>M1LX68</accession>
<dbReference type="Gene3D" id="3.30.930.10">
    <property type="entry name" value="Bira Bifunctional Protein, Domain 2"/>
    <property type="match status" value="1"/>
</dbReference>
<evidence type="ECO:0000256" key="1">
    <source>
        <dbReference type="ARBA" id="ARBA00022598"/>
    </source>
</evidence>
<dbReference type="Pfam" id="PF03099">
    <property type="entry name" value="BPL_LplA_LipB"/>
    <property type="match status" value="1"/>
</dbReference>
<protein>
    <submittedName>
        <fullName evidence="3">BirA family transcriptional regulator, biotin operon repressor</fullName>
    </submittedName>
</protein>
<feature type="domain" description="BPL/LPL catalytic" evidence="2">
    <location>
        <begin position="11"/>
        <end position="200"/>
    </location>
</feature>
<dbReference type="PROSITE" id="PS51733">
    <property type="entry name" value="BPL_LPL_CATALYTIC"/>
    <property type="match status" value="1"/>
</dbReference>
<dbReference type="SUPFAM" id="SSF50037">
    <property type="entry name" value="C-terminal domain of transcriptional repressors"/>
    <property type="match status" value="1"/>
</dbReference>